<dbReference type="EMBL" id="QFQZ01000033">
    <property type="protein sequence ID" value="PZR33999.1"/>
    <property type="molecule type" value="Genomic_DNA"/>
</dbReference>
<gene>
    <name evidence="2" type="ORF">DI526_11610</name>
</gene>
<dbReference type="Proteomes" id="UP000249393">
    <property type="component" value="Unassembled WGS sequence"/>
</dbReference>
<evidence type="ECO:0000256" key="1">
    <source>
        <dbReference type="SAM" id="SignalP"/>
    </source>
</evidence>
<protein>
    <submittedName>
        <fullName evidence="2">Uncharacterized protein</fullName>
    </submittedName>
</protein>
<evidence type="ECO:0000313" key="2">
    <source>
        <dbReference type="EMBL" id="PZR33999.1"/>
    </source>
</evidence>
<keyword evidence="1" id="KW-0732">Signal</keyword>
<comment type="caution">
    <text evidence="2">The sequence shown here is derived from an EMBL/GenBank/DDBJ whole genome shotgun (WGS) entry which is preliminary data.</text>
</comment>
<organism evidence="2 3">
    <name type="scientific">Caulobacter segnis</name>
    <dbReference type="NCBI Taxonomy" id="88688"/>
    <lineage>
        <taxon>Bacteria</taxon>
        <taxon>Pseudomonadati</taxon>
        <taxon>Pseudomonadota</taxon>
        <taxon>Alphaproteobacteria</taxon>
        <taxon>Caulobacterales</taxon>
        <taxon>Caulobacteraceae</taxon>
        <taxon>Caulobacter</taxon>
    </lineage>
</organism>
<proteinExistence type="predicted"/>
<dbReference type="RefSeq" id="WP_304277830.1">
    <property type="nucleotide sequence ID" value="NZ_QFQZ01000033.1"/>
</dbReference>
<dbReference type="AlphaFoldDB" id="A0A2W5V1N9"/>
<evidence type="ECO:0000313" key="3">
    <source>
        <dbReference type="Proteomes" id="UP000249393"/>
    </source>
</evidence>
<name>A0A2W5V1N9_9CAUL</name>
<accession>A0A2W5V1N9</accession>
<sequence length="220" mass="24125">MKLALILLGLLSAPTAAERTPGDVLARLAEKVDHSEAYRPNGLDPRRGVVLTLTADPIGDAICRAQKLFVFYKRDAGEGVDRVEVQNRYHVEDWTARHAAPPRSCDGVADAQWTVAQDDRTFRSVLPAIGQVYRLTAQAQPASRYPFKFICRDYAKACADPAAKLKEAFALGVDEVDQDGAIIWARRTAYGMAPHWDMKIELSSGAISTVTLSFTPPPLS</sequence>
<reference evidence="2 3" key="1">
    <citation type="submission" date="2017-08" db="EMBL/GenBank/DDBJ databases">
        <title>Infants hospitalized years apart are colonized by the same room-sourced microbial strains.</title>
        <authorList>
            <person name="Brooks B."/>
            <person name="Olm M.R."/>
            <person name="Firek B.A."/>
            <person name="Baker R."/>
            <person name="Thomas B.C."/>
            <person name="Morowitz M.J."/>
            <person name="Banfield J.F."/>
        </authorList>
    </citation>
    <scope>NUCLEOTIDE SEQUENCE [LARGE SCALE GENOMIC DNA]</scope>
    <source>
        <strain evidence="2">S2_003_000_R2_4</strain>
    </source>
</reference>
<feature type="signal peptide" evidence="1">
    <location>
        <begin position="1"/>
        <end position="17"/>
    </location>
</feature>
<feature type="chain" id="PRO_5015888320" evidence="1">
    <location>
        <begin position="18"/>
        <end position="220"/>
    </location>
</feature>